<dbReference type="InterPro" id="IPR002300">
    <property type="entry name" value="aa-tRNA-synth_Ia"/>
</dbReference>
<evidence type="ECO:0000256" key="8">
    <source>
        <dbReference type="ARBA" id="ARBA00030520"/>
    </source>
</evidence>
<dbReference type="PROSITE" id="PS00178">
    <property type="entry name" value="AA_TRNA_LIGASE_I"/>
    <property type="match status" value="1"/>
</dbReference>
<protein>
    <recommendedName>
        <fullName evidence="2">leucine--tRNA ligase</fullName>
        <ecNumber evidence="2">6.1.1.4</ecNumber>
    </recommendedName>
    <alternativeName>
        <fullName evidence="8">Leucyl-tRNA synthetase</fullName>
    </alternativeName>
</protein>
<keyword evidence="3 10" id="KW-0436">Ligase</keyword>
<comment type="catalytic activity">
    <reaction evidence="9">
        <text>tRNA(Leu) + L-leucine + ATP = L-leucyl-tRNA(Leu) + AMP + diphosphate</text>
        <dbReference type="Rhea" id="RHEA:11688"/>
        <dbReference type="Rhea" id="RHEA-COMP:9613"/>
        <dbReference type="Rhea" id="RHEA-COMP:9622"/>
        <dbReference type="ChEBI" id="CHEBI:30616"/>
        <dbReference type="ChEBI" id="CHEBI:33019"/>
        <dbReference type="ChEBI" id="CHEBI:57427"/>
        <dbReference type="ChEBI" id="CHEBI:78442"/>
        <dbReference type="ChEBI" id="CHEBI:78494"/>
        <dbReference type="ChEBI" id="CHEBI:456215"/>
        <dbReference type="EC" id="6.1.1.4"/>
    </reaction>
</comment>
<proteinExistence type="inferred from homology"/>
<dbReference type="EC" id="6.1.1.4" evidence="2"/>
<evidence type="ECO:0000256" key="3">
    <source>
        <dbReference type="ARBA" id="ARBA00022598"/>
    </source>
</evidence>
<sequence>MPLGRTAAERQRFDRRDAFLLVLLANVWYIYAVRSWKVRGETGRFTEKYSQHLCAADRNTEPLQHWPQRTPATIRQIENKWQKYWEDNDVYRAQEPHDSAWNFDGGHAAVQTIEQPCEENGGNADSSQKRKFYGLCMIPYPSGDGLHVGHLLGYTVLDVICRYKRMKGYQVLNPIGWDSFGLPAERYAESVNMDVKEVTRDNIENFKRQLKCMGFSYDWSREIATSDPSYYKWTQWIFQRFYKQGVAYRAKETVNWCPELNSVLANEEVKNGRSERGGFNVYRKPMEQWLLRITQYAQRLSDDLDDLEWPKSIKYAQKKWIGLERGYKVTFKYADNTGSRDELYGFTSDIEELRNVERIEVSTDMNHLSDLVDPAAKAQVNQLVEDATKMSNLERYDNKQIVYTGKSVINPLTGGTIKVYATNTPLLFSKPINCRVVTSAITQDNNQQNPCKGDEKQHSECIASVSNTKNCGNYTDATDDGNHLCHAEKDICANCIEPFLNVKLKDWVFSRQRYWGEPIPLKSDGNSYTLVQENMLPVETGAKHVETMPQWAGSSWHFLRFCDPSNDKRVFDLEKAKFWMPVDIYVGGAEHSISHLLYARFWNKVLYDMGISPVSEPFKKIMLHGMIRSAYFYLDGKALDPQLVTKYKGKYVLKSDLNTVVDYKLEKMSKSKGNVVSPDVLIEKYGADALRLHLLFLGPVEKDKIWSDRGLIGVSKLLNRIDAFFRNVTIVAKDQPVSDRLKVLVNKITKDIENDCFNVAISDFFSFLPVLCKLPVSGKLGRNVANIFLKLLAPFAPHMAEHLWHMVNPGIVRSISNTSWPI</sequence>
<dbReference type="SUPFAM" id="SSF52374">
    <property type="entry name" value="Nucleotidylyl transferase"/>
    <property type="match status" value="1"/>
</dbReference>
<dbReference type="Gene3D" id="3.40.50.620">
    <property type="entry name" value="HUPs"/>
    <property type="match status" value="3"/>
</dbReference>
<dbReference type="InterPro" id="IPR001412">
    <property type="entry name" value="aa-tRNA-synth_I_CS"/>
</dbReference>
<dbReference type="GO" id="GO:0005829">
    <property type="term" value="C:cytosol"/>
    <property type="evidence" value="ECO:0007669"/>
    <property type="project" value="TreeGrafter"/>
</dbReference>
<feature type="domain" description="Methionyl/Valyl/Leucyl/Isoleucyl-tRNA synthetase anticodon-binding" evidence="12">
    <location>
        <begin position="738"/>
        <end position="821"/>
    </location>
</feature>
<feature type="domain" description="Aminoacyl-tRNA synthetase class Ia" evidence="11">
    <location>
        <begin position="129"/>
        <end position="320"/>
    </location>
</feature>
<name>A0AAD9GCI5_BABDI</name>
<dbReference type="InterPro" id="IPR013155">
    <property type="entry name" value="M/V/L/I-tRNA-synth_anticd-bd"/>
</dbReference>
<evidence type="ECO:0000256" key="4">
    <source>
        <dbReference type="ARBA" id="ARBA00022741"/>
    </source>
</evidence>
<evidence type="ECO:0000256" key="10">
    <source>
        <dbReference type="RuleBase" id="RU363035"/>
    </source>
</evidence>
<dbReference type="InterPro" id="IPR014729">
    <property type="entry name" value="Rossmann-like_a/b/a_fold"/>
</dbReference>
<evidence type="ECO:0000256" key="5">
    <source>
        <dbReference type="ARBA" id="ARBA00022840"/>
    </source>
</evidence>
<keyword evidence="5 10" id="KW-0067">ATP-binding</keyword>
<comment type="similarity">
    <text evidence="1 10">Belongs to the class-I aminoacyl-tRNA synthetase family.</text>
</comment>
<keyword evidence="14" id="KW-1185">Reference proteome</keyword>
<evidence type="ECO:0000313" key="13">
    <source>
        <dbReference type="EMBL" id="KAK1935890.1"/>
    </source>
</evidence>
<reference evidence="13" key="2">
    <citation type="submission" date="2021-05" db="EMBL/GenBank/DDBJ databases">
        <authorList>
            <person name="Pain A."/>
        </authorList>
    </citation>
    <scope>NUCLEOTIDE SEQUENCE</scope>
    <source>
        <strain evidence="13">1802A</strain>
    </source>
</reference>
<dbReference type="PANTHER" id="PTHR43740:SF2">
    <property type="entry name" value="LEUCINE--TRNA LIGASE, MITOCHONDRIAL"/>
    <property type="match status" value="1"/>
</dbReference>
<dbReference type="AlphaFoldDB" id="A0AAD9GCI5"/>
<dbReference type="SUPFAM" id="SSF47323">
    <property type="entry name" value="Anticodon-binding domain of a subclass of class I aminoacyl-tRNA synthetases"/>
    <property type="match status" value="1"/>
</dbReference>
<dbReference type="Pfam" id="PF00133">
    <property type="entry name" value="tRNA-synt_1"/>
    <property type="match status" value="2"/>
</dbReference>
<dbReference type="EMBL" id="JAHBMH010000044">
    <property type="protein sequence ID" value="KAK1935890.1"/>
    <property type="molecule type" value="Genomic_DNA"/>
</dbReference>
<evidence type="ECO:0000256" key="2">
    <source>
        <dbReference type="ARBA" id="ARBA00013164"/>
    </source>
</evidence>
<dbReference type="PANTHER" id="PTHR43740">
    <property type="entry name" value="LEUCYL-TRNA SYNTHETASE"/>
    <property type="match status" value="1"/>
</dbReference>
<evidence type="ECO:0000256" key="1">
    <source>
        <dbReference type="ARBA" id="ARBA00005594"/>
    </source>
</evidence>
<comment type="caution">
    <text evidence="13">The sequence shown here is derived from an EMBL/GenBank/DDBJ whole genome shotgun (WGS) entry which is preliminary data.</text>
</comment>
<dbReference type="PRINTS" id="PR00985">
    <property type="entry name" value="TRNASYNTHLEU"/>
</dbReference>
<evidence type="ECO:0000259" key="12">
    <source>
        <dbReference type="Pfam" id="PF08264"/>
    </source>
</evidence>
<evidence type="ECO:0000313" key="14">
    <source>
        <dbReference type="Proteomes" id="UP001195914"/>
    </source>
</evidence>
<dbReference type="InterPro" id="IPR009080">
    <property type="entry name" value="tRNAsynth_Ia_anticodon-bd"/>
</dbReference>
<evidence type="ECO:0000256" key="7">
    <source>
        <dbReference type="ARBA" id="ARBA00023146"/>
    </source>
</evidence>
<keyword evidence="4 10" id="KW-0547">Nucleotide-binding</keyword>
<evidence type="ECO:0000256" key="9">
    <source>
        <dbReference type="ARBA" id="ARBA00047469"/>
    </source>
</evidence>
<keyword evidence="6 10" id="KW-0648">Protein biosynthesis</keyword>
<dbReference type="Proteomes" id="UP001195914">
    <property type="component" value="Unassembled WGS sequence"/>
</dbReference>
<organism evidence="13 14">
    <name type="scientific">Babesia divergens</name>
    <dbReference type="NCBI Taxonomy" id="32595"/>
    <lineage>
        <taxon>Eukaryota</taxon>
        <taxon>Sar</taxon>
        <taxon>Alveolata</taxon>
        <taxon>Apicomplexa</taxon>
        <taxon>Aconoidasida</taxon>
        <taxon>Piroplasmida</taxon>
        <taxon>Babesiidae</taxon>
        <taxon>Babesia</taxon>
    </lineage>
</organism>
<gene>
    <name evidence="13" type="ORF">X943_000233</name>
</gene>
<dbReference type="GO" id="GO:0006429">
    <property type="term" value="P:leucyl-tRNA aminoacylation"/>
    <property type="evidence" value="ECO:0007669"/>
    <property type="project" value="InterPro"/>
</dbReference>
<dbReference type="Pfam" id="PF08264">
    <property type="entry name" value="Anticodon_1"/>
    <property type="match status" value="1"/>
</dbReference>
<dbReference type="CDD" id="cd00812">
    <property type="entry name" value="LeuRS_core"/>
    <property type="match status" value="1"/>
</dbReference>
<dbReference type="GO" id="GO:0005524">
    <property type="term" value="F:ATP binding"/>
    <property type="evidence" value="ECO:0007669"/>
    <property type="project" value="UniProtKB-KW"/>
</dbReference>
<evidence type="ECO:0000256" key="6">
    <source>
        <dbReference type="ARBA" id="ARBA00022917"/>
    </source>
</evidence>
<feature type="domain" description="Aminoacyl-tRNA synthetase class Ia" evidence="11">
    <location>
        <begin position="660"/>
        <end position="704"/>
    </location>
</feature>
<dbReference type="FunFam" id="1.10.730.10:FF:000002">
    <property type="entry name" value="Leucine--tRNA ligase"/>
    <property type="match status" value="1"/>
</dbReference>
<dbReference type="InterPro" id="IPR002302">
    <property type="entry name" value="Leu-tRNA-ligase"/>
</dbReference>
<keyword evidence="7 10" id="KW-0030">Aminoacyl-tRNA synthetase</keyword>
<dbReference type="GO" id="GO:0004823">
    <property type="term" value="F:leucine-tRNA ligase activity"/>
    <property type="evidence" value="ECO:0007669"/>
    <property type="project" value="UniProtKB-EC"/>
</dbReference>
<reference evidence="13" key="1">
    <citation type="journal article" date="2014" name="Nucleic Acids Res.">
        <title>The evolutionary dynamics of variant antigen genes in Babesia reveal a history of genomic innovation underlying host-parasite interaction.</title>
        <authorList>
            <person name="Jackson A.P."/>
            <person name="Otto T.D."/>
            <person name="Darby A."/>
            <person name="Ramaprasad A."/>
            <person name="Xia D."/>
            <person name="Echaide I.E."/>
            <person name="Farber M."/>
            <person name="Gahlot S."/>
            <person name="Gamble J."/>
            <person name="Gupta D."/>
            <person name="Gupta Y."/>
            <person name="Jackson L."/>
            <person name="Malandrin L."/>
            <person name="Malas T.B."/>
            <person name="Moussa E."/>
            <person name="Nair M."/>
            <person name="Reid A.J."/>
            <person name="Sanders M."/>
            <person name="Sharma J."/>
            <person name="Tracey A."/>
            <person name="Quail M.A."/>
            <person name="Weir W."/>
            <person name="Wastling J.M."/>
            <person name="Hall N."/>
            <person name="Willadsen P."/>
            <person name="Lingelbach K."/>
            <person name="Shiels B."/>
            <person name="Tait A."/>
            <person name="Berriman M."/>
            <person name="Allred D.R."/>
            <person name="Pain A."/>
        </authorList>
    </citation>
    <scope>NUCLEOTIDE SEQUENCE</scope>
    <source>
        <strain evidence="13">1802A</strain>
    </source>
</reference>
<evidence type="ECO:0000259" key="11">
    <source>
        <dbReference type="Pfam" id="PF00133"/>
    </source>
</evidence>
<dbReference type="Gene3D" id="1.10.730.10">
    <property type="entry name" value="Isoleucyl-tRNA Synthetase, Domain 1"/>
    <property type="match status" value="2"/>
</dbReference>
<accession>A0AAD9GCI5</accession>
<dbReference type="FunFam" id="3.40.50.620:FF:000077">
    <property type="entry name" value="Leucine--tRNA ligase"/>
    <property type="match status" value="1"/>
</dbReference>